<dbReference type="EnsemblFungi" id="CEF79242">
    <property type="protein sequence ID" value="CEF79242"/>
    <property type="gene ID" value="FGRRES_15232"/>
</dbReference>
<name>A0A098DLC9_GIBZE</name>
<reference evidence="2 3" key="2">
    <citation type="journal article" date="2010" name="Nature">
        <title>Comparative genomics reveals mobile pathogenicity chromosomes in Fusarium.</title>
        <authorList>
            <person name="Ma L.J."/>
            <person name="van der Does H.C."/>
            <person name="Borkovich K.A."/>
            <person name="Coleman J.J."/>
            <person name="Daboussi M.J."/>
            <person name="Di Pietro A."/>
            <person name="Dufresne M."/>
            <person name="Freitag M."/>
            <person name="Grabherr M."/>
            <person name="Henrissat B."/>
            <person name="Houterman P.M."/>
            <person name="Kang S."/>
            <person name="Shim W.B."/>
            <person name="Woloshuk C."/>
            <person name="Xie X."/>
            <person name="Xu J.R."/>
            <person name="Antoniw J."/>
            <person name="Baker S.E."/>
            <person name="Bluhm B.H."/>
            <person name="Breakspear A."/>
            <person name="Brown D.W."/>
            <person name="Butchko R.A."/>
            <person name="Chapman S."/>
            <person name="Coulson R."/>
            <person name="Coutinho P.M."/>
            <person name="Danchin E.G."/>
            <person name="Diener A."/>
            <person name="Gale L.R."/>
            <person name="Gardiner D.M."/>
            <person name="Goff S."/>
            <person name="Hammond-Kosack K.E."/>
            <person name="Hilburn K."/>
            <person name="Hua-Van A."/>
            <person name="Jonkers W."/>
            <person name="Kazan K."/>
            <person name="Kodira C.D."/>
            <person name="Koehrsen M."/>
            <person name="Kumar L."/>
            <person name="Lee Y.H."/>
            <person name="Li L."/>
            <person name="Manners J.M."/>
            <person name="Miranda-Saavedra D."/>
            <person name="Mukherjee M."/>
            <person name="Park G."/>
            <person name="Park J."/>
            <person name="Park S.Y."/>
            <person name="Proctor R.H."/>
            <person name="Regev A."/>
            <person name="Ruiz-Roldan M.C."/>
            <person name="Sain D."/>
            <person name="Sakthikumar S."/>
            <person name="Sykes S."/>
            <person name="Schwartz D.C."/>
            <person name="Turgeon B.G."/>
            <person name="Wapinski I."/>
            <person name="Yoder O."/>
            <person name="Young S."/>
            <person name="Zeng Q."/>
            <person name="Zhou S."/>
            <person name="Galagan J."/>
            <person name="Cuomo C.A."/>
            <person name="Kistler H.C."/>
            <person name="Rep M."/>
        </authorList>
    </citation>
    <scope>GENOME REANNOTATION</scope>
    <source>
        <strain evidence="3">ATCC MYA-4620 / CBS 123657 / FGSC 9075 / NRRL 31084 / PH-1</strain>
        <strain evidence="2">PH-1 / ATCC MYA-4620 / FGSC 9075 / NRRL 31084</strain>
    </source>
</reference>
<dbReference type="EMBL" id="HG970333">
    <property type="protein sequence ID" value="CEF79242.1"/>
    <property type="molecule type" value="Genomic_DNA"/>
</dbReference>
<accession>A0A098DLC9</accession>
<gene>
    <name evidence="1" type="ORF">FGRAMPH1_01T14881</name>
</gene>
<proteinExistence type="predicted"/>
<keyword evidence="3" id="KW-1185">Reference proteome</keyword>
<dbReference type="InParanoid" id="A0A098DLC9"/>
<accession>A0A0E0S6W7</accession>
<reference evidence="2 3" key="1">
    <citation type="journal article" date="2007" name="Science">
        <title>The Fusarium graminearum genome reveals a link between localized polymorphism and pathogen specialization.</title>
        <authorList>
            <person name="Cuomo C.A."/>
            <person name="Gueldener U."/>
            <person name="Xu J.-R."/>
            <person name="Trail F."/>
            <person name="Turgeon B.G."/>
            <person name="Di Pietro A."/>
            <person name="Walton J.D."/>
            <person name="Ma L.-J."/>
            <person name="Baker S.E."/>
            <person name="Rep M."/>
            <person name="Adam G."/>
            <person name="Antoniw J."/>
            <person name="Baldwin T."/>
            <person name="Calvo S.E."/>
            <person name="Chang Y.-L."/>
            <person name="DeCaprio D."/>
            <person name="Gale L.R."/>
            <person name="Gnerre S."/>
            <person name="Goswami R.S."/>
            <person name="Hammond-Kosack K."/>
            <person name="Harris L.J."/>
            <person name="Hilburn K."/>
            <person name="Kennell J.C."/>
            <person name="Kroken S."/>
            <person name="Magnuson J.K."/>
            <person name="Mannhaupt G."/>
            <person name="Mauceli E.W."/>
            <person name="Mewes H.-W."/>
            <person name="Mitterbauer R."/>
            <person name="Muehlbauer G."/>
            <person name="Muensterkoetter M."/>
            <person name="Nelson D."/>
            <person name="O'Donnell K."/>
            <person name="Ouellet T."/>
            <person name="Qi W."/>
            <person name="Quesneville H."/>
            <person name="Roncero M.I.G."/>
            <person name="Seong K.-Y."/>
            <person name="Tetko I.V."/>
            <person name="Urban M."/>
            <person name="Waalwijk C."/>
            <person name="Ward T.J."/>
            <person name="Yao J."/>
            <person name="Birren B.W."/>
            <person name="Kistler H.C."/>
        </authorList>
    </citation>
    <scope>NUCLEOTIDE SEQUENCE [LARGE SCALE GENOMIC DNA]</scope>
    <source>
        <strain evidence="3">ATCC MYA-4620 / CBS 123657 / FGSC 9075 / NRRL 31084 / PH-1</strain>
        <strain evidence="2">PH-1 / ATCC MYA-4620 / FGSC 9075 / NRRL 31084</strain>
    </source>
</reference>
<reference evidence="1 3" key="3">
    <citation type="journal article" date="2015" name="BMC Genomics">
        <title>The completed genome sequence of the pathogenic ascomycete fungus Fusarium graminearum.</title>
        <authorList>
            <person name="King R."/>
            <person name="Urban M."/>
            <person name="Hammond-Kosack M.C."/>
            <person name="Hassani-Pak K."/>
            <person name="Hammond-Kosack K.E."/>
        </authorList>
    </citation>
    <scope>NUCLEOTIDE SEQUENCE [LARGE SCALE GENOMIC DNA]</scope>
    <source>
        <strain evidence="3">ATCC MYA-4620 / CBS 123657 / FGSC 9075 / NRRL 31084 / PH-1</strain>
        <strain evidence="1">PH-1</strain>
    </source>
</reference>
<dbReference type="AlphaFoldDB" id="A0A098DLC9"/>
<evidence type="ECO:0000313" key="2">
    <source>
        <dbReference type="EnsemblFungi" id="CEF79242"/>
    </source>
</evidence>
<evidence type="ECO:0000313" key="1">
    <source>
        <dbReference type="EMBL" id="CEF79242.1"/>
    </source>
</evidence>
<organism evidence="1 3">
    <name type="scientific">Gibberella zeae (strain ATCC MYA-4620 / CBS 123657 / FGSC 9075 / NRRL 31084 / PH-1)</name>
    <name type="common">Wheat head blight fungus</name>
    <name type="synonym">Fusarium graminearum</name>
    <dbReference type="NCBI Taxonomy" id="229533"/>
    <lineage>
        <taxon>Eukaryota</taxon>
        <taxon>Fungi</taxon>
        <taxon>Dikarya</taxon>
        <taxon>Ascomycota</taxon>
        <taxon>Pezizomycotina</taxon>
        <taxon>Sordariomycetes</taxon>
        <taxon>Hypocreomycetidae</taxon>
        <taxon>Hypocreales</taxon>
        <taxon>Nectriaceae</taxon>
        <taxon>Fusarium</taxon>
    </lineage>
</organism>
<dbReference type="VEuPathDB" id="FungiDB:FGRAMPH1_01G14881"/>
<dbReference type="Proteomes" id="UP000070720">
    <property type="component" value="Chromosome 2"/>
</dbReference>
<protein>
    <submittedName>
        <fullName evidence="1">Chromosome 2, complete genome</fullName>
    </submittedName>
</protein>
<sequence length="141" mass="15991">MKLVTPVFLANDKTLIIARFFNDSINIQSLIHIPYSSDIGEVADRTLPWVVVCQDDMFAETISRPPCSINHHHKGTDDERLKYNKTAEMQGFEKKKRLLFPIPNVNLPGTSGGIPDISTPDMHEIIIMRQTIANSSTYDHR</sequence>
<evidence type="ECO:0000313" key="3">
    <source>
        <dbReference type="Proteomes" id="UP000070720"/>
    </source>
</evidence>
<reference evidence="2" key="4">
    <citation type="submission" date="2017-01" db="UniProtKB">
        <authorList>
            <consortium name="EnsemblFungi"/>
        </authorList>
    </citation>
    <scope>IDENTIFICATION</scope>
    <source>
        <strain evidence="2">PH-1 / ATCC MYA-4620 / FGSC 9075 / NRRL 31084</strain>
    </source>
</reference>